<keyword evidence="4 11" id="KW-0031">Aminopeptidase</keyword>
<keyword evidence="7 11" id="KW-0479">Metal-binding</keyword>
<evidence type="ECO:0000256" key="11">
    <source>
        <dbReference type="PIRNR" id="PIRNR007828"/>
    </source>
</evidence>
<evidence type="ECO:0000256" key="6">
    <source>
        <dbReference type="ARBA" id="ARBA00022670"/>
    </source>
</evidence>
<keyword evidence="6 11" id="KW-0645">Protease</keyword>
<evidence type="ECO:0000256" key="3">
    <source>
        <dbReference type="ARBA" id="ARBA00010200"/>
    </source>
</evidence>
<comment type="subcellular location">
    <subcellularLocation>
        <location evidence="2">Cytoplasm</location>
    </subcellularLocation>
</comment>
<evidence type="ECO:0000256" key="9">
    <source>
        <dbReference type="ARBA" id="ARBA00022833"/>
    </source>
</evidence>
<evidence type="ECO:0000256" key="2">
    <source>
        <dbReference type="ARBA" id="ARBA00004496"/>
    </source>
</evidence>
<comment type="similarity">
    <text evidence="3 11">Belongs to the peptidase M49 family.</text>
</comment>
<accession>D8M0G9</accession>
<feature type="binding site" evidence="13">
    <location>
        <position position="412"/>
    </location>
    <ligand>
        <name>Zn(2+)</name>
        <dbReference type="ChEBI" id="CHEBI:29105"/>
        <note>catalytic</note>
    </ligand>
</feature>
<keyword evidence="8 11" id="KW-0378">Hydrolase</keyword>
<dbReference type="FunFam" id="3.30.540.30:FF:000001">
    <property type="entry name" value="Dipeptidyl peptidase 3"/>
    <property type="match status" value="1"/>
</dbReference>
<dbReference type="PIRSF" id="PIRSF007828">
    <property type="entry name" value="Dipeptidyl-peptidase_III"/>
    <property type="match status" value="1"/>
</dbReference>
<proteinExistence type="inferred from homology"/>
<keyword evidence="10 11" id="KW-0482">Metalloprotease</keyword>
<dbReference type="GO" id="GO:0004177">
    <property type="term" value="F:aminopeptidase activity"/>
    <property type="evidence" value="ECO:0007669"/>
    <property type="project" value="UniProtKB-KW"/>
</dbReference>
<dbReference type="Proteomes" id="UP000008312">
    <property type="component" value="Unassembled WGS sequence"/>
</dbReference>
<dbReference type="InterPro" id="IPR039461">
    <property type="entry name" value="Peptidase_M49"/>
</dbReference>
<dbReference type="AlphaFoldDB" id="D8M0G9"/>
<dbReference type="GO" id="GO:0006508">
    <property type="term" value="P:proteolysis"/>
    <property type="evidence" value="ECO:0007669"/>
    <property type="project" value="UniProtKB-KW"/>
</dbReference>
<evidence type="ECO:0000313" key="15">
    <source>
        <dbReference type="Proteomes" id="UP000008312"/>
    </source>
</evidence>
<dbReference type="GO" id="GO:0008235">
    <property type="term" value="F:metalloexopeptidase activity"/>
    <property type="evidence" value="ECO:0007669"/>
    <property type="project" value="InterPro"/>
</dbReference>
<reference evidence="14" key="1">
    <citation type="submission" date="2010-02" db="EMBL/GenBank/DDBJ databases">
        <title>Sequencing and annotation of the Blastocystis hominis genome.</title>
        <authorList>
            <person name="Wincker P."/>
        </authorList>
    </citation>
    <scope>NUCLEOTIDE SEQUENCE</scope>
    <source>
        <strain evidence="14">Singapore isolate B</strain>
    </source>
</reference>
<feature type="binding site" evidence="13">
    <location>
        <position position="417"/>
    </location>
    <ligand>
        <name>Zn(2+)</name>
        <dbReference type="ChEBI" id="CHEBI:29105"/>
        <note>catalytic</note>
    </ligand>
</feature>
<sequence>MYYLYKAIAAGWRITAIQVSEESPYIVSLFIRIFREESADQLKSRLLEDSLASEKEVDAFLIYVCNILGNMGNYRGFGDTKIIPRCSKEEFQKVLHCTLAYQKSREAIDNLWEHCGDKIFSHEPNELRLGLGASGVSSYYSSNISLNDIKAVQEYFPVDCSHCRYCDSQNMQCYNNRLFKHADGTLELRMASTESLPTQSIDSHDVLIKKTTGDYAPILSMVVHYLKKAQEYALNETEVKYLQEYINSFTDGDLQHHIDGSALWTQDKKPAVENYIGFIENYRDPYGVRGEWEGFVAIMNKKYTKILSDLVDQAPRFLSLLPWDSAFEKPVFLKPDFTSIDIVGFFGSGLPAGINIPNYDEVRQSVGFKNVSLGNVINGKRPETEKINFIAEEDQALLRRSSEAFEVQVGLHELLGHGSGVLFMESRDSEGKLSTNIPQGLEHPLLGGAIESWYKEGETWSSVFNTLANTYEECRAECVGLYLSTFPEVLHIFGYDGEACDEMMYLNWLHQLHMSLVSLQAYNTEHHTWTQSHCCARHVYLQVLLRNTHDFVHITPAYDESGKMIDFTLTIDRSKIVSEGRRAIGEFLNGLQVYKATADYKRGEAFFNQYTDVDDTFLLYRSIVLQKKKPRAIFMQPELRLQDGKVICHPSEISISGVIESTVRILGDEISESDFLSCVYRNELCV</sequence>
<evidence type="ECO:0000313" key="14">
    <source>
        <dbReference type="EMBL" id="CBK21558.2"/>
    </source>
</evidence>
<keyword evidence="5 11" id="KW-0963">Cytoplasm</keyword>
<dbReference type="RefSeq" id="XP_012895606.1">
    <property type="nucleotide sequence ID" value="XM_013040152.1"/>
</dbReference>
<comment type="cofactor">
    <cofactor evidence="11 13">
        <name>Zn(2+)</name>
        <dbReference type="ChEBI" id="CHEBI:29105"/>
    </cofactor>
    <text evidence="11 13">Binds 1 zinc ion per subunit.</text>
</comment>
<evidence type="ECO:0000256" key="5">
    <source>
        <dbReference type="ARBA" id="ARBA00022490"/>
    </source>
</evidence>
<dbReference type="InParanoid" id="D8M0G9"/>
<name>D8M0G9_BLAHO</name>
<evidence type="ECO:0000256" key="4">
    <source>
        <dbReference type="ARBA" id="ARBA00022438"/>
    </source>
</evidence>
<dbReference type="EMBL" id="FN668643">
    <property type="protein sequence ID" value="CBK21558.2"/>
    <property type="molecule type" value="Genomic_DNA"/>
</dbReference>
<dbReference type="EC" id="3.4.14.4" evidence="11"/>
<evidence type="ECO:0000256" key="12">
    <source>
        <dbReference type="PIRSR" id="PIRSR007828-1"/>
    </source>
</evidence>
<dbReference type="GO" id="GO:0046872">
    <property type="term" value="F:metal ion binding"/>
    <property type="evidence" value="ECO:0007669"/>
    <property type="project" value="UniProtKB-KW"/>
</dbReference>
<feature type="binding site" evidence="13">
    <location>
        <position position="473"/>
    </location>
    <ligand>
        <name>Zn(2+)</name>
        <dbReference type="ChEBI" id="CHEBI:29105"/>
        <note>catalytic</note>
    </ligand>
</feature>
<dbReference type="PANTHER" id="PTHR23422:SF11">
    <property type="entry name" value="DIPEPTIDYL PEPTIDASE 3"/>
    <property type="match status" value="1"/>
</dbReference>
<organism evidence="14">
    <name type="scientific">Blastocystis hominis</name>
    <dbReference type="NCBI Taxonomy" id="12968"/>
    <lineage>
        <taxon>Eukaryota</taxon>
        <taxon>Sar</taxon>
        <taxon>Stramenopiles</taxon>
        <taxon>Bigyra</taxon>
        <taxon>Opalozoa</taxon>
        <taxon>Opalinata</taxon>
        <taxon>Blastocystidae</taxon>
        <taxon>Blastocystis</taxon>
    </lineage>
</organism>
<dbReference type="OrthoDB" id="4694525at2759"/>
<evidence type="ECO:0000256" key="10">
    <source>
        <dbReference type="ARBA" id="ARBA00023049"/>
    </source>
</evidence>
<feature type="active site" evidence="12">
    <location>
        <position position="413"/>
    </location>
</feature>
<dbReference type="GO" id="GO:0005737">
    <property type="term" value="C:cytoplasm"/>
    <property type="evidence" value="ECO:0007669"/>
    <property type="project" value="UniProtKB-SubCell"/>
</dbReference>
<evidence type="ECO:0000256" key="7">
    <source>
        <dbReference type="ARBA" id="ARBA00022723"/>
    </source>
</evidence>
<dbReference type="Pfam" id="PF03571">
    <property type="entry name" value="Peptidase_M49"/>
    <property type="match status" value="1"/>
</dbReference>
<evidence type="ECO:0000256" key="13">
    <source>
        <dbReference type="PIRSR" id="PIRSR007828-2"/>
    </source>
</evidence>
<keyword evidence="15" id="KW-1185">Reference proteome</keyword>
<keyword evidence="9 11" id="KW-0862">Zinc</keyword>
<dbReference type="GeneID" id="24918940"/>
<protein>
    <recommendedName>
        <fullName evidence="11">Dipeptidyl peptidase 3</fullName>
        <ecNumber evidence="11">3.4.14.4</ecNumber>
    </recommendedName>
    <alternativeName>
        <fullName evidence="11">Dipeptidyl aminopeptidase III</fullName>
    </alternativeName>
    <alternativeName>
        <fullName evidence="11">Dipeptidyl peptidase III</fullName>
    </alternativeName>
</protein>
<dbReference type="InterPro" id="IPR005317">
    <property type="entry name" value="Dipeptidyl-peptase3"/>
</dbReference>
<evidence type="ECO:0000256" key="8">
    <source>
        <dbReference type="ARBA" id="ARBA00022801"/>
    </source>
</evidence>
<evidence type="ECO:0000256" key="1">
    <source>
        <dbReference type="ARBA" id="ARBA00001336"/>
    </source>
</evidence>
<dbReference type="OMA" id="QRYWIRD"/>
<comment type="catalytic activity">
    <reaction evidence="1 11">
        <text>Release of an N-terminal dipeptide from a peptide comprising four or more residues, with broad specificity. Also acts on dipeptidyl 2-naphthylamides.</text>
        <dbReference type="EC" id="3.4.14.4"/>
    </reaction>
</comment>
<dbReference type="GO" id="GO:0008239">
    <property type="term" value="F:dipeptidyl-peptidase activity"/>
    <property type="evidence" value="ECO:0007669"/>
    <property type="project" value="UniProtKB-UniRule"/>
</dbReference>
<gene>
    <name evidence="14" type="ORF">GSBLH_T00001709001</name>
</gene>
<dbReference type="Gene3D" id="3.30.540.30">
    <property type="match status" value="2"/>
</dbReference>
<dbReference type="PANTHER" id="PTHR23422">
    <property type="entry name" value="DIPEPTIDYL PEPTIDASE III-RELATED"/>
    <property type="match status" value="1"/>
</dbReference>